<dbReference type="AlphaFoldDB" id="A0A0F9CJQ0"/>
<organism evidence="1">
    <name type="scientific">marine sediment metagenome</name>
    <dbReference type="NCBI Taxonomy" id="412755"/>
    <lineage>
        <taxon>unclassified sequences</taxon>
        <taxon>metagenomes</taxon>
        <taxon>ecological metagenomes</taxon>
    </lineage>
</organism>
<gene>
    <name evidence="1" type="ORF">LCGC14_2314360</name>
</gene>
<reference evidence="1" key="1">
    <citation type="journal article" date="2015" name="Nature">
        <title>Complex archaea that bridge the gap between prokaryotes and eukaryotes.</title>
        <authorList>
            <person name="Spang A."/>
            <person name="Saw J.H."/>
            <person name="Jorgensen S.L."/>
            <person name="Zaremba-Niedzwiedzka K."/>
            <person name="Martijn J."/>
            <person name="Lind A.E."/>
            <person name="van Eijk R."/>
            <person name="Schleper C."/>
            <person name="Guy L."/>
            <person name="Ettema T.J."/>
        </authorList>
    </citation>
    <scope>NUCLEOTIDE SEQUENCE</scope>
</reference>
<proteinExistence type="predicted"/>
<comment type="caution">
    <text evidence="1">The sequence shown here is derived from an EMBL/GenBank/DDBJ whole genome shotgun (WGS) entry which is preliminary data.</text>
</comment>
<sequence length="58" mass="7046">MELTLEEFRKVIPKDTSQDDESHHSWGAVLYWLRNGKTYEEHQPDIPTKELPFRWFVN</sequence>
<accession>A0A0F9CJQ0</accession>
<dbReference type="EMBL" id="LAZR01032918">
    <property type="protein sequence ID" value="KKL49553.1"/>
    <property type="molecule type" value="Genomic_DNA"/>
</dbReference>
<protein>
    <submittedName>
        <fullName evidence="1">Uncharacterized protein</fullName>
    </submittedName>
</protein>
<name>A0A0F9CJQ0_9ZZZZ</name>
<evidence type="ECO:0000313" key="1">
    <source>
        <dbReference type="EMBL" id="KKL49553.1"/>
    </source>
</evidence>